<dbReference type="Gene3D" id="1.25.10.10">
    <property type="entry name" value="Leucine-rich Repeat Variant"/>
    <property type="match status" value="1"/>
</dbReference>
<keyword evidence="6" id="KW-0677">Repeat</keyword>
<evidence type="ECO:0000256" key="2">
    <source>
        <dbReference type="ARBA" id="ARBA00004496"/>
    </source>
</evidence>
<evidence type="ECO:0000313" key="10">
    <source>
        <dbReference type="EnsemblMetazoa" id="XP_030831974"/>
    </source>
</evidence>
<dbReference type="AlphaFoldDB" id="A0A7M7N873"/>
<reference evidence="11" key="1">
    <citation type="submission" date="2015-02" db="EMBL/GenBank/DDBJ databases">
        <title>Genome sequencing for Strongylocentrotus purpuratus.</title>
        <authorList>
            <person name="Murali S."/>
            <person name="Liu Y."/>
            <person name="Vee V."/>
            <person name="English A."/>
            <person name="Wang M."/>
            <person name="Skinner E."/>
            <person name="Han Y."/>
            <person name="Muzny D.M."/>
            <person name="Worley K.C."/>
            <person name="Gibbs R.A."/>
        </authorList>
    </citation>
    <scope>NUCLEOTIDE SEQUENCE</scope>
</reference>
<evidence type="ECO:0000256" key="3">
    <source>
        <dbReference type="ARBA" id="ARBA00010907"/>
    </source>
</evidence>
<keyword evidence="5" id="KW-0963">Cytoplasm</keyword>
<dbReference type="GO" id="GO:0005737">
    <property type="term" value="C:cytoplasm"/>
    <property type="evidence" value="ECO:0007669"/>
    <property type="project" value="UniProtKB-SubCell"/>
</dbReference>
<sequence length="254" mass="28657">MSSALEQILLKLLVPDNVVIQQGTDELKQALKNPGVVPELCSVLTTSPNPQVRQFAAVLLRRLVRRWKKFSPDFHNSLKLISLQVLQHETERVVRNSVAQLAAAIARYELADQKWPEILQYIQEGAANPNPQQRELSVLLLSCIVSTSANHLRPFYKGLFHMFDTMLQDTQSKNVPFYAVKTMTALVHYTGTDEIPLFRPLIPKVLAVIGQLLVRDEDQGCEAMEVFDELVECEVSIIVPHLKSVLEFCCQVSP</sequence>
<dbReference type="InterPro" id="IPR016024">
    <property type="entry name" value="ARM-type_fold"/>
</dbReference>
<dbReference type="GO" id="GO:0006606">
    <property type="term" value="P:protein import into nucleus"/>
    <property type="evidence" value="ECO:0007669"/>
    <property type="project" value="InterPro"/>
</dbReference>
<keyword evidence="4" id="KW-0813">Transport</keyword>
<protein>
    <recommendedName>
        <fullName evidence="9">Importin N-terminal domain-containing protein</fullName>
    </recommendedName>
</protein>
<feature type="domain" description="Importin N-terminal" evidence="9">
    <location>
        <begin position="23"/>
        <end position="104"/>
    </location>
</feature>
<dbReference type="SUPFAM" id="SSF48371">
    <property type="entry name" value="ARM repeat"/>
    <property type="match status" value="1"/>
</dbReference>
<organism evidence="10 11">
    <name type="scientific">Strongylocentrotus purpuratus</name>
    <name type="common">Purple sea urchin</name>
    <dbReference type="NCBI Taxonomy" id="7668"/>
    <lineage>
        <taxon>Eukaryota</taxon>
        <taxon>Metazoa</taxon>
        <taxon>Echinodermata</taxon>
        <taxon>Eleutherozoa</taxon>
        <taxon>Echinozoa</taxon>
        <taxon>Echinoidea</taxon>
        <taxon>Euechinoidea</taxon>
        <taxon>Echinacea</taxon>
        <taxon>Camarodonta</taxon>
        <taxon>Echinidea</taxon>
        <taxon>Strongylocentrotidae</taxon>
        <taxon>Strongylocentrotus</taxon>
    </lineage>
</organism>
<evidence type="ECO:0000256" key="5">
    <source>
        <dbReference type="ARBA" id="ARBA00022490"/>
    </source>
</evidence>
<dbReference type="PANTHER" id="PTHR10527">
    <property type="entry name" value="IMPORTIN BETA"/>
    <property type="match status" value="1"/>
</dbReference>
<dbReference type="SMART" id="SM00913">
    <property type="entry name" value="IBN_N"/>
    <property type="match status" value="1"/>
</dbReference>
<dbReference type="GO" id="GO:0031267">
    <property type="term" value="F:small GTPase binding"/>
    <property type="evidence" value="ECO:0007669"/>
    <property type="project" value="InterPro"/>
</dbReference>
<evidence type="ECO:0000313" key="11">
    <source>
        <dbReference type="Proteomes" id="UP000007110"/>
    </source>
</evidence>
<dbReference type="SMART" id="SM00185">
    <property type="entry name" value="ARM"/>
    <property type="match status" value="1"/>
</dbReference>
<evidence type="ECO:0000256" key="4">
    <source>
        <dbReference type="ARBA" id="ARBA00022448"/>
    </source>
</evidence>
<dbReference type="RefSeq" id="XP_030831974.1">
    <property type="nucleotide sequence ID" value="XM_030976114.1"/>
</dbReference>
<dbReference type="InterPro" id="IPR001494">
    <property type="entry name" value="Importin-beta_N"/>
</dbReference>
<dbReference type="Proteomes" id="UP000007110">
    <property type="component" value="Unassembled WGS sequence"/>
</dbReference>
<dbReference type="InterPro" id="IPR040122">
    <property type="entry name" value="Importin_beta"/>
</dbReference>
<dbReference type="OMA" id="QHETERV"/>
<keyword evidence="8" id="KW-0539">Nucleus</keyword>
<comment type="similarity">
    <text evidence="3">Belongs to the importin beta family. Importin beta-1 subfamily.</text>
</comment>
<reference evidence="10" key="2">
    <citation type="submission" date="2021-01" db="UniProtKB">
        <authorList>
            <consortium name="EnsemblMetazoa"/>
        </authorList>
    </citation>
    <scope>IDENTIFICATION</scope>
</reference>
<evidence type="ECO:0000256" key="1">
    <source>
        <dbReference type="ARBA" id="ARBA00004259"/>
    </source>
</evidence>
<dbReference type="PROSITE" id="PS50166">
    <property type="entry name" value="IMPORTIN_B_NT"/>
    <property type="match status" value="1"/>
</dbReference>
<evidence type="ECO:0000256" key="6">
    <source>
        <dbReference type="ARBA" id="ARBA00022737"/>
    </source>
</evidence>
<evidence type="ECO:0000256" key="8">
    <source>
        <dbReference type="ARBA" id="ARBA00023242"/>
    </source>
</evidence>
<dbReference type="EnsemblMetazoa" id="XM_030976114">
    <property type="protein sequence ID" value="XP_030831974"/>
    <property type="gene ID" value="LOC763467"/>
</dbReference>
<dbReference type="GO" id="GO:0005635">
    <property type="term" value="C:nuclear envelope"/>
    <property type="evidence" value="ECO:0007669"/>
    <property type="project" value="UniProtKB-SubCell"/>
</dbReference>
<keyword evidence="11" id="KW-1185">Reference proteome</keyword>
<dbReference type="OrthoDB" id="7862313at2759"/>
<dbReference type="Pfam" id="PF25780">
    <property type="entry name" value="TPR_IPO5"/>
    <property type="match status" value="1"/>
</dbReference>
<dbReference type="GeneID" id="763467"/>
<name>A0A7M7N873_STRPU</name>
<comment type="subcellular location">
    <subcellularLocation>
        <location evidence="2">Cytoplasm</location>
    </subcellularLocation>
    <subcellularLocation>
        <location evidence="1">Nucleus envelope</location>
    </subcellularLocation>
</comment>
<dbReference type="InterPro" id="IPR000225">
    <property type="entry name" value="Armadillo"/>
</dbReference>
<dbReference type="InterPro" id="IPR057672">
    <property type="entry name" value="TPR_IPO4/5"/>
</dbReference>
<evidence type="ECO:0000256" key="7">
    <source>
        <dbReference type="ARBA" id="ARBA00022927"/>
    </source>
</evidence>
<dbReference type="Pfam" id="PF03810">
    <property type="entry name" value="IBN_N"/>
    <property type="match status" value="1"/>
</dbReference>
<dbReference type="InParanoid" id="A0A7M7N873"/>
<proteinExistence type="inferred from homology"/>
<accession>A0A7M7N873</accession>
<dbReference type="KEGG" id="spu:763467"/>
<dbReference type="InterPro" id="IPR011989">
    <property type="entry name" value="ARM-like"/>
</dbReference>
<keyword evidence="7" id="KW-0653">Protein transport</keyword>
<evidence type="ECO:0000259" key="9">
    <source>
        <dbReference type="PROSITE" id="PS50166"/>
    </source>
</evidence>